<sequence length="359" mass="36938">MNAFLTTGMLSLILTGTPGADTIVRIAGPGTGGDGSPALTAKLVVPFGLEFSPSGERILIEFDGQRVRKIDAQGNIVTIAGSGKKGSKGDGGPAADAEFNGMHNLAIGKDGTIYVCDTWNYRVRAIDPKSGMIRTVAGTGTKGDGADSADATKTPIGGIYCVSCDGDKSKLILTDLDFRKIRSLDLATGKLTTVAGNGKKGVPTDGSVAVESPLVDPRAAVTDRHGNLIILERGGNALRLVDVSGKIRTVAGTGKTGLTGDGGPASQATMNGPKHLCIDHDGESVLIADAENHVIRRWVAKTGMIERVAGTGKKGTAGLDGPPDSAQLNRPHGVTRGPNGSIVIVDSYNNRILQILPGK</sequence>
<dbReference type="InterPro" id="IPR001258">
    <property type="entry name" value="NHL_repeat"/>
</dbReference>
<dbReference type="AlphaFoldDB" id="A0A6C2YNG7"/>
<protein>
    <recommendedName>
        <fullName evidence="6">SMP-30/Gluconolactonase/LRE-like region domain-containing protein</fullName>
    </recommendedName>
</protein>
<dbReference type="KEGG" id="tim:GMBLW1_10430"/>
<dbReference type="InParanoid" id="A0A6C2YNG7"/>
<feature type="repeat" description="NHL" evidence="2">
    <location>
        <begin position="327"/>
        <end position="358"/>
    </location>
</feature>
<gene>
    <name evidence="4" type="ORF">GMBLW1_10430</name>
</gene>
<dbReference type="Pfam" id="PF01436">
    <property type="entry name" value="NHL"/>
    <property type="match status" value="1"/>
</dbReference>
<dbReference type="SMART" id="SM00564">
    <property type="entry name" value="PQQ"/>
    <property type="match status" value="2"/>
</dbReference>
<dbReference type="Gene3D" id="2.120.10.30">
    <property type="entry name" value="TolB, C-terminal domain"/>
    <property type="match status" value="3"/>
</dbReference>
<dbReference type="Proteomes" id="UP000464378">
    <property type="component" value="Chromosome"/>
</dbReference>
<dbReference type="SUPFAM" id="SSF101898">
    <property type="entry name" value="NHL repeat"/>
    <property type="match status" value="1"/>
</dbReference>
<name>A0A6C2YNG7_9BACT</name>
<organism evidence="4">
    <name type="scientific">Tuwongella immobilis</name>
    <dbReference type="NCBI Taxonomy" id="692036"/>
    <lineage>
        <taxon>Bacteria</taxon>
        <taxon>Pseudomonadati</taxon>
        <taxon>Planctomycetota</taxon>
        <taxon>Planctomycetia</taxon>
        <taxon>Gemmatales</taxon>
        <taxon>Gemmataceae</taxon>
        <taxon>Tuwongella</taxon>
    </lineage>
</organism>
<proteinExistence type="predicted"/>
<dbReference type="PANTHER" id="PTHR46388">
    <property type="entry name" value="NHL REPEAT-CONTAINING PROTEIN 2"/>
    <property type="match status" value="1"/>
</dbReference>
<dbReference type="EMBL" id="LR593887">
    <property type="protein sequence ID" value="VTS02839.1"/>
    <property type="molecule type" value="Genomic_DNA"/>
</dbReference>
<dbReference type="RefSeq" id="WP_162658038.1">
    <property type="nucleotide sequence ID" value="NZ_LR593887.1"/>
</dbReference>
<dbReference type="InterPro" id="IPR011042">
    <property type="entry name" value="6-blade_b-propeller_TolB-like"/>
</dbReference>
<dbReference type="PROSITE" id="PS51125">
    <property type="entry name" value="NHL"/>
    <property type="match status" value="1"/>
</dbReference>
<evidence type="ECO:0000313" key="4">
    <source>
        <dbReference type="EMBL" id="VIP02917.1"/>
    </source>
</evidence>
<dbReference type="EMBL" id="LR586016">
    <property type="protein sequence ID" value="VIP02917.1"/>
    <property type="molecule type" value="Genomic_DNA"/>
</dbReference>
<accession>A0A6C2YNG7</accession>
<dbReference type="InterPro" id="IPR018391">
    <property type="entry name" value="PQQ_b-propeller_rpt"/>
</dbReference>
<evidence type="ECO:0000256" key="2">
    <source>
        <dbReference type="PROSITE-ProRule" id="PRU00504"/>
    </source>
</evidence>
<keyword evidence="1" id="KW-0677">Repeat</keyword>
<feature type="region of interest" description="Disordered" evidence="3">
    <location>
        <begin position="311"/>
        <end position="337"/>
    </location>
</feature>
<evidence type="ECO:0000256" key="1">
    <source>
        <dbReference type="ARBA" id="ARBA00022737"/>
    </source>
</evidence>
<evidence type="ECO:0000313" key="5">
    <source>
        <dbReference type="Proteomes" id="UP000464378"/>
    </source>
</evidence>
<evidence type="ECO:0000256" key="3">
    <source>
        <dbReference type="SAM" id="MobiDB-lite"/>
    </source>
</evidence>
<reference evidence="4" key="1">
    <citation type="submission" date="2019-04" db="EMBL/GenBank/DDBJ databases">
        <authorList>
            <consortium name="Science for Life Laboratories"/>
        </authorList>
    </citation>
    <scope>NUCLEOTIDE SEQUENCE</scope>
    <source>
        <strain evidence="4">MBLW1</strain>
    </source>
</reference>
<dbReference type="PANTHER" id="PTHR46388:SF2">
    <property type="entry name" value="NHL REPEAT-CONTAINING PROTEIN 2"/>
    <property type="match status" value="1"/>
</dbReference>
<evidence type="ECO:0008006" key="6">
    <source>
        <dbReference type="Google" id="ProtNLM"/>
    </source>
</evidence>
<keyword evidence="5" id="KW-1185">Reference proteome</keyword>